<dbReference type="Pfam" id="PF00925">
    <property type="entry name" value="GTP_cyclohydro2"/>
    <property type="match status" value="1"/>
</dbReference>
<evidence type="ECO:0000256" key="1">
    <source>
        <dbReference type="ARBA" id="ARBA00000141"/>
    </source>
</evidence>
<organism evidence="16 17">
    <name type="scientific">Salipiger pallidus</name>
    <dbReference type="NCBI Taxonomy" id="1775170"/>
    <lineage>
        <taxon>Bacteria</taxon>
        <taxon>Pseudomonadati</taxon>
        <taxon>Pseudomonadota</taxon>
        <taxon>Alphaproteobacteria</taxon>
        <taxon>Rhodobacterales</taxon>
        <taxon>Roseobacteraceae</taxon>
        <taxon>Salipiger</taxon>
    </lineage>
</organism>
<dbReference type="Proteomes" id="UP000617145">
    <property type="component" value="Unassembled WGS sequence"/>
</dbReference>
<dbReference type="SUPFAM" id="SSF55821">
    <property type="entry name" value="YrdC/RibB"/>
    <property type="match status" value="1"/>
</dbReference>
<evidence type="ECO:0000256" key="6">
    <source>
        <dbReference type="ARBA" id="ARBA00008976"/>
    </source>
</evidence>
<dbReference type="InterPro" id="IPR032677">
    <property type="entry name" value="GTP_cyclohydro_II"/>
</dbReference>
<dbReference type="UniPathway" id="UPA00275">
    <property type="reaction ID" value="UER00399"/>
</dbReference>
<comment type="similarity">
    <text evidence="6">In the C-terminal section; belongs to the GTP cyclohydrolase II family.</text>
</comment>
<evidence type="ECO:0000256" key="12">
    <source>
        <dbReference type="ARBA" id="ARBA00023211"/>
    </source>
</evidence>
<dbReference type="PIRSF" id="PIRSF001259">
    <property type="entry name" value="RibA"/>
    <property type="match status" value="1"/>
</dbReference>
<dbReference type="GO" id="GO:0003935">
    <property type="term" value="F:GTP cyclohydrolase II activity"/>
    <property type="evidence" value="ECO:0007669"/>
    <property type="project" value="TreeGrafter"/>
</dbReference>
<dbReference type="EC" id="4.1.99.12" evidence="7 14"/>
<dbReference type="InterPro" id="IPR017945">
    <property type="entry name" value="DHBP_synth_RibB-like_a/b_dom"/>
</dbReference>
<comment type="similarity">
    <text evidence="5">In the N-terminal section; belongs to the DHBP synthase family.</text>
</comment>
<comment type="caution">
    <text evidence="16">The sequence shown here is derived from an EMBL/GenBank/DDBJ whole genome shotgun (WGS) entry which is preliminary data.</text>
</comment>
<proteinExistence type="inferred from homology"/>
<keyword evidence="11 14" id="KW-0460">Magnesium</keyword>
<evidence type="ECO:0000313" key="17">
    <source>
        <dbReference type="Proteomes" id="UP000617145"/>
    </source>
</evidence>
<evidence type="ECO:0000256" key="5">
    <source>
        <dbReference type="ARBA" id="ARBA00005520"/>
    </source>
</evidence>
<dbReference type="SUPFAM" id="SSF142695">
    <property type="entry name" value="RibA-like"/>
    <property type="match status" value="1"/>
</dbReference>
<reference evidence="16" key="1">
    <citation type="journal article" date="2014" name="Int. J. Syst. Evol. Microbiol.">
        <title>Complete genome sequence of Corynebacterium casei LMG S-19264T (=DSM 44701T), isolated from a smear-ripened cheese.</title>
        <authorList>
            <consortium name="US DOE Joint Genome Institute (JGI-PGF)"/>
            <person name="Walter F."/>
            <person name="Albersmeier A."/>
            <person name="Kalinowski J."/>
            <person name="Ruckert C."/>
        </authorList>
    </citation>
    <scope>NUCLEOTIDE SEQUENCE</scope>
    <source>
        <strain evidence="16">CGMCC 1.15762</strain>
    </source>
</reference>
<feature type="binding site" evidence="14">
    <location>
        <position position="163"/>
    </location>
    <ligand>
        <name>Mg(2+)</name>
        <dbReference type="ChEBI" id="CHEBI:18420"/>
        <label>2</label>
    </ligand>
</feature>
<evidence type="ECO:0000256" key="7">
    <source>
        <dbReference type="ARBA" id="ARBA00012153"/>
    </source>
</evidence>
<keyword evidence="13 14" id="KW-0456">Lyase</keyword>
<evidence type="ECO:0000313" key="16">
    <source>
        <dbReference type="EMBL" id="GGG62643.1"/>
    </source>
</evidence>
<dbReference type="Gene3D" id="3.90.870.10">
    <property type="entry name" value="DHBP synthase"/>
    <property type="match status" value="1"/>
</dbReference>
<feature type="binding site" evidence="14">
    <location>
        <begin position="160"/>
        <end position="164"/>
    </location>
    <ligand>
        <name>D-ribulose 5-phosphate</name>
        <dbReference type="ChEBI" id="CHEBI:58121"/>
    </ligand>
</feature>
<evidence type="ECO:0000256" key="13">
    <source>
        <dbReference type="ARBA" id="ARBA00023239"/>
    </source>
</evidence>
<feature type="binding site" evidence="14">
    <location>
        <position position="48"/>
    </location>
    <ligand>
        <name>Mg(2+)</name>
        <dbReference type="ChEBI" id="CHEBI:18420"/>
        <label>1</label>
    </ligand>
</feature>
<feature type="binding site" evidence="14">
    <location>
        <position position="52"/>
    </location>
    <ligand>
        <name>D-ribulose 5-phosphate</name>
        <dbReference type="ChEBI" id="CHEBI:58121"/>
    </ligand>
</feature>
<feature type="domain" description="GTP cyclohydrolase II" evidence="15">
    <location>
        <begin position="231"/>
        <end position="373"/>
    </location>
</feature>
<dbReference type="FunFam" id="3.90.870.10:FF:000001">
    <property type="entry name" value="Riboflavin biosynthesis protein RibBA"/>
    <property type="match status" value="1"/>
</dbReference>
<comment type="cofactor">
    <cofactor evidence="14">
        <name>Mg(2+)</name>
        <dbReference type="ChEBI" id="CHEBI:18420"/>
    </cofactor>
    <cofactor evidence="14">
        <name>Mn(2+)</name>
        <dbReference type="ChEBI" id="CHEBI:29035"/>
    </cofactor>
    <text evidence="14">Binds 2 divalent metal cations per subunit. Magnesium or manganese.</text>
</comment>
<accession>A0A8J2ZH67</accession>
<feature type="binding site" evidence="14">
    <location>
        <begin position="47"/>
        <end position="48"/>
    </location>
    <ligand>
        <name>D-ribulose 5-phosphate</name>
        <dbReference type="ChEBI" id="CHEBI:58121"/>
    </ligand>
</feature>
<dbReference type="Pfam" id="PF00926">
    <property type="entry name" value="DHBP_synthase"/>
    <property type="match status" value="1"/>
</dbReference>
<comment type="cofactor">
    <cofactor evidence="2">
        <name>Mn(2+)</name>
        <dbReference type="ChEBI" id="CHEBI:29035"/>
    </cofactor>
</comment>
<dbReference type="InterPro" id="IPR036144">
    <property type="entry name" value="RibA-like_sf"/>
</dbReference>
<dbReference type="PANTHER" id="PTHR21327">
    <property type="entry name" value="GTP CYCLOHYDROLASE II-RELATED"/>
    <property type="match status" value="1"/>
</dbReference>
<dbReference type="RefSeq" id="WP_188788658.1">
    <property type="nucleotide sequence ID" value="NZ_BMJV01000001.1"/>
</dbReference>
<evidence type="ECO:0000256" key="11">
    <source>
        <dbReference type="ARBA" id="ARBA00022842"/>
    </source>
</evidence>
<dbReference type="EMBL" id="BMJV01000001">
    <property type="protein sequence ID" value="GGG62643.1"/>
    <property type="molecule type" value="Genomic_DNA"/>
</dbReference>
<name>A0A8J2ZH67_9RHOB</name>
<evidence type="ECO:0000256" key="3">
    <source>
        <dbReference type="ARBA" id="ARBA00002284"/>
    </source>
</evidence>
<reference evidence="16" key="2">
    <citation type="submission" date="2020-09" db="EMBL/GenBank/DDBJ databases">
        <authorList>
            <person name="Sun Q."/>
            <person name="Zhou Y."/>
        </authorList>
    </citation>
    <scope>NUCLEOTIDE SEQUENCE</scope>
    <source>
        <strain evidence="16">CGMCC 1.15762</strain>
    </source>
</reference>
<comment type="pathway">
    <text evidence="4 14">Cofactor biosynthesis; riboflavin biosynthesis; 2-hydroxy-3-oxobutyl phosphate from D-ribulose 5-phosphate: step 1/1.</text>
</comment>
<dbReference type="InterPro" id="IPR000422">
    <property type="entry name" value="DHBP_synthase_RibB"/>
</dbReference>
<evidence type="ECO:0000256" key="2">
    <source>
        <dbReference type="ARBA" id="ARBA00001936"/>
    </source>
</evidence>
<evidence type="ECO:0000256" key="4">
    <source>
        <dbReference type="ARBA" id="ARBA00004904"/>
    </source>
</evidence>
<feature type="site" description="Essential for catalytic activity" evidence="14">
    <location>
        <position position="146"/>
    </location>
</feature>
<dbReference type="GO" id="GO:0008686">
    <property type="term" value="F:3,4-dihydroxy-2-butanone-4-phosphate synthase activity"/>
    <property type="evidence" value="ECO:0007669"/>
    <property type="project" value="UniProtKB-UniRule"/>
</dbReference>
<feature type="binding site" evidence="14">
    <location>
        <position position="48"/>
    </location>
    <ligand>
        <name>Mg(2+)</name>
        <dbReference type="ChEBI" id="CHEBI:18420"/>
        <label>2</label>
    </ligand>
</feature>
<dbReference type="PANTHER" id="PTHR21327:SF34">
    <property type="entry name" value="3,4-DIHYDROXY-2-BUTANONE 4-PHOSPHATE SYNTHASE"/>
    <property type="match status" value="1"/>
</dbReference>
<gene>
    <name evidence="16" type="primary">ribBA</name>
    <name evidence="14" type="synonym">ribB</name>
    <name evidence="16" type="ORF">GCM10011415_06230</name>
</gene>
<comment type="function">
    <text evidence="3 14">Catalyzes the conversion of D-ribulose 5-phosphate to formate and 3,4-dihydroxy-2-butanone 4-phosphate.</text>
</comment>
<evidence type="ECO:0000256" key="10">
    <source>
        <dbReference type="ARBA" id="ARBA00022723"/>
    </source>
</evidence>
<dbReference type="HAMAP" id="MF_00180">
    <property type="entry name" value="RibB"/>
    <property type="match status" value="1"/>
</dbReference>
<comment type="catalytic activity">
    <reaction evidence="1 14">
        <text>D-ribulose 5-phosphate = (2S)-2-hydroxy-3-oxobutyl phosphate + formate + H(+)</text>
        <dbReference type="Rhea" id="RHEA:18457"/>
        <dbReference type="ChEBI" id="CHEBI:15378"/>
        <dbReference type="ChEBI" id="CHEBI:15740"/>
        <dbReference type="ChEBI" id="CHEBI:58121"/>
        <dbReference type="ChEBI" id="CHEBI:58830"/>
        <dbReference type="EC" id="4.1.99.12"/>
    </reaction>
</comment>
<feature type="site" description="Essential for catalytic activity" evidence="14">
    <location>
        <position position="184"/>
    </location>
</feature>
<keyword evidence="10 14" id="KW-0479">Metal-binding</keyword>
<evidence type="ECO:0000256" key="9">
    <source>
        <dbReference type="ARBA" id="ARBA00022619"/>
    </source>
</evidence>
<evidence type="ECO:0000259" key="15">
    <source>
        <dbReference type="Pfam" id="PF00925"/>
    </source>
</evidence>
<comment type="subunit">
    <text evidence="14">Homodimer.</text>
</comment>
<dbReference type="Gene3D" id="3.40.50.10990">
    <property type="entry name" value="GTP cyclohydrolase II"/>
    <property type="match status" value="1"/>
</dbReference>
<evidence type="ECO:0000256" key="14">
    <source>
        <dbReference type="HAMAP-Rule" id="MF_00180"/>
    </source>
</evidence>
<dbReference type="NCBIfam" id="TIGR00506">
    <property type="entry name" value="ribB"/>
    <property type="match status" value="1"/>
</dbReference>
<keyword evidence="12 14" id="KW-0464">Manganese</keyword>
<dbReference type="GO" id="GO:0000287">
    <property type="term" value="F:magnesium ion binding"/>
    <property type="evidence" value="ECO:0007669"/>
    <property type="project" value="UniProtKB-UniRule"/>
</dbReference>
<dbReference type="GO" id="GO:0009231">
    <property type="term" value="P:riboflavin biosynthetic process"/>
    <property type="evidence" value="ECO:0007669"/>
    <property type="project" value="UniProtKB-UniRule"/>
</dbReference>
<comment type="similarity">
    <text evidence="14">Belongs to the DHBP synthase family.</text>
</comment>
<dbReference type="GO" id="GO:0030145">
    <property type="term" value="F:manganese ion binding"/>
    <property type="evidence" value="ECO:0007669"/>
    <property type="project" value="UniProtKB-UniRule"/>
</dbReference>
<dbReference type="AlphaFoldDB" id="A0A8J2ZH67"/>
<keyword evidence="17" id="KW-1185">Reference proteome</keyword>
<protein>
    <recommendedName>
        <fullName evidence="8 14">3,4-dihydroxy-2-butanone 4-phosphate synthase</fullName>
        <shortName evidence="14">DHBP synthase</shortName>
        <ecNumber evidence="7 14">4.1.99.12</ecNumber>
    </recommendedName>
</protein>
<sequence>MADYEKADYENPGPVEADWKAAISPVEEILEDARNGRMFILVDHEDRENEGDLVIPAQWATPDVINFMATYGRGLICLSMSAERCDALGLELMSTNNSSRHETAFTTSIEAREGVTTGISAADRARTIAVAVDASKGAADIATPGHVFPLRARNGGVLVRAGHTEAAVDISRLAGLNSAGVICEIMNDDGSMARLPELVGFAQKHGLKIGTISDLISYRRRHDNLVKVEREERVTSEFGGEWDMKIYSDTTHGDEHIVLSKGDLSGDAPVLVRMHVLDPMLDIVGTGHAGRSDEFRAAMKAVADEGRGVVVLLRDTAMKLTPDEGDAPRTLRQYGLGAQILSSLGLSRLELLTNSPTPKVVGLDAYGLEITGTRKIGAA</sequence>
<keyword evidence="9 14" id="KW-0686">Riboflavin biosynthesis</keyword>
<evidence type="ECO:0000256" key="8">
    <source>
        <dbReference type="ARBA" id="ARBA00018836"/>
    </source>
</evidence>
<dbReference type="GO" id="GO:0005829">
    <property type="term" value="C:cytosol"/>
    <property type="evidence" value="ECO:0007669"/>
    <property type="project" value="TreeGrafter"/>
</dbReference>